<feature type="repeat" description="ANK" evidence="1">
    <location>
        <begin position="98"/>
        <end position="130"/>
    </location>
</feature>
<dbReference type="EMBL" id="MG012795">
    <property type="protein sequence ID" value="AUL80374.1"/>
    <property type="molecule type" value="Genomic_DNA"/>
</dbReference>
<reference evidence="3" key="1">
    <citation type="journal article" date="2018" name="Emerg. Infect. Dis.">
        <title>Ocular Vaccinia Infection in Dairy Worker, Brazil.</title>
        <authorList>
            <person name="Teixeira Lima M."/>
            <person name="Pereira Oliveira G."/>
            <person name="Bretas de Oliveira D."/>
            <person name="Mesquita Vaz S."/>
            <person name="de Souza Trindade G."/>
            <person name="Santos Abrahao J."/>
            <person name="Geessien Kroon E."/>
        </authorList>
    </citation>
    <scope>NUCLEOTIDE SEQUENCE [LARGE SCALE GENOMIC DNA]</scope>
    <source>
        <strain evidence="3">CEyV1</strain>
    </source>
</reference>
<accession>A0A2I6J1P2</accession>
<organism evidence="3">
    <name type="scientific">Vaccinia virus</name>
    <name type="common">VACV</name>
    <name type="synonym">Orthopoxvirus vaccinia</name>
    <dbReference type="NCBI Taxonomy" id="10245"/>
    <lineage>
        <taxon>Viruses</taxon>
        <taxon>Varidnaviria</taxon>
        <taxon>Bamfordvirae</taxon>
        <taxon>Nucleocytoviricota</taxon>
        <taxon>Pokkesviricetes</taxon>
        <taxon>Chitovirales</taxon>
        <taxon>Poxviridae</taxon>
        <taxon>Chordopoxvirinae</taxon>
        <taxon>Orthopoxvirus</taxon>
    </lineage>
</organism>
<dbReference type="Gene3D" id="1.25.40.20">
    <property type="entry name" value="Ankyrin repeat-containing domain"/>
    <property type="match status" value="1"/>
</dbReference>
<dbReference type="Pfam" id="PF09372">
    <property type="entry name" value="PRANC"/>
    <property type="match status" value="1"/>
</dbReference>
<evidence type="ECO:0000259" key="2">
    <source>
        <dbReference type="Pfam" id="PF09372"/>
    </source>
</evidence>
<evidence type="ECO:0000313" key="3">
    <source>
        <dbReference type="EMBL" id="AUL80374.1"/>
    </source>
</evidence>
<dbReference type="InterPro" id="IPR036770">
    <property type="entry name" value="Ankyrin_rpt-contain_sf"/>
</dbReference>
<sequence length="326" mass="38899">MCNNIHMTKMLLTFKPNFKICNNHGLTPILCYITFDYIQHDILVMLIHNYETNVGEMPIDEPRMIVFGFVKPYSTRPAVSITYLMNRFKNIDIYTRYEGKTLLHVACKYNNTHVIDYLIRINGDIIALTDNNKHATQLIIDNKENSPYTIDCLLFILRYIVGRDEIRSLVDQLPSLPIFNIKSFEKFITYCILLDDTYYDRHVQNRDSKTYRYGFSKYMSFDKYDGIITKCHDETMLLKLSTVLDTTLYAVLRCHYSRKIRRYLSELKKYNNDKSFKIYSNIMDDRYLNIYYKDMYVSKVYDKLFHIFTDKNCLLTLLPSEIIYEI</sequence>
<dbReference type="SUPFAM" id="SSF48403">
    <property type="entry name" value="Ankyrin repeat"/>
    <property type="match status" value="1"/>
</dbReference>
<dbReference type="PROSITE" id="PS50088">
    <property type="entry name" value="ANK_REPEAT"/>
    <property type="match status" value="1"/>
</dbReference>
<evidence type="ECO:0000256" key="1">
    <source>
        <dbReference type="PROSITE-ProRule" id="PRU00023"/>
    </source>
</evidence>
<name>A0A2I6J1P2_VACCV</name>
<feature type="domain" description="PRANC" evidence="2">
    <location>
        <begin position="245"/>
        <end position="326"/>
    </location>
</feature>
<keyword evidence="1" id="KW-0040">ANK repeat</keyword>
<dbReference type="InterPro" id="IPR002110">
    <property type="entry name" value="Ankyrin_rpt"/>
</dbReference>
<proteinExistence type="predicted"/>
<protein>
    <submittedName>
        <fullName evidence="3">Ankyrin-like protein</fullName>
    </submittedName>
</protein>
<dbReference type="SMART" id="SM00248">
    <property type="entry name" value="ANK"/>
    <property type="match status" value="2"/>
</dbReference>
<dbReference type="InterPro" id="IPR018272">
    <property type="entry name" value="PRANC_domain"/>
</dbReference>
<dbReference type="PROSITE" id="PS50297">
    <property type="entry name" value="ANK_REP_REGION"/>
    <property type="match status" value="1"/>
</dbReference>
<dbReference type="Proteomes" id="UP000270450">
    <property type="component" value="Segment"/>
</dbReference>
<dbReference type="Pfam" id="PF13606">
    <property type="entry name" value="Ank_3"/>
    <property type="match status" value="1"/>
</dbReference>